<reference evidence="1 2" key="1">
    <citation type="submission" date="2023-07" db="EMBL/GenBank/DDBJ databases">
        <title>Genomic Encyclopedia of Type Strains, Phase IV (KMG-IV): sequencing the most valuable type-strain genomes for metagenomic binning, comparative biology and taxonomic classification.</title>
        <authorList>
            <person name="Goeker M."/>
        </authorList>
    </citation>
    <scope>NUCLEOTIDE SEQUENCE [LARGE SCALE GENOMIC DNA]</scope>
    <source>
        <strain evidence="1 2">DSM 23494</strain>
    </source>
</reference>
<protein>
    <submittedName>
        <fullName evidence="1">Uncharacterized protein</fullName>
    </submittedName>
</protein>
<sequence>MNKLRNNILNTQDISSENLYIPEWKVEVEVRGLSGSARNRILSNALNKKGEIDLNAMYPDLIIASLFEPGTNERIFGPEDRDILNAKSGKALERIARVAMDLSGLNEGQVEEKVKN</sequence>
<proteinExistence type="predicted"/>
<dbReference type="Gene3D" id="3.30.2220.20">
    <property type="entry name" value="Phage tail assembly chaperone gp13-like"/>
    <property type="match status" value="1"/>
</dbReference>
<dbReference type="RefSeq" id="WP_307480744.1">
    <property type="nucleotide sequence ID" value="NZ_JAUSUB010000065.1"/>
</dbReference>
<accession>A0ABU0AVE5</accession>
<name>A0ABU0AVE5_9BACI</name>
<keyword evidence="2" id="KW-1185">Reference proteome</keyword>
<evidence type="ECO:0000313" key="1">
    <source>
        <dbReference type="EMBL" id="MDQ0273965.1"/>
    </source>
</evidence>
<organism evidence="1 2">
    <name type="scientific">Cytobacillus purgationiresistens</name>
    <dbReference type="NCBI Taxonomy" id="863449"/>
    <lineage>
        <taxon>Bacteria</taxon>
        <taxon>Bacillati</taxon>
        <taxon>Bacillota</taxon>
        <taxon>Bacilli</taxon>
        <taxon>Bacillales</taxon>
        <taxon>Bacillaceae</taxon>
        <taxon>Cytobacillus</taxon>
    </lineage>
</organism>
<dbReference type="InterPro" id="IPR038556">
    <property type="entry name" value="TAC_Gp13-like_sf"/>
</dbReference>
<dbReference type="Proteomes" id="UP001238088">
    <property type="component" value="Unassembled WGS sequence"/>
</dbReference>
<dbReference type="EMBL" id="JAUSUB010000065">
    <property type="protein sequence ID" value="MDQ0273965.1"/>
    <property type="molecule type" value="Genomic_DNA"/>
</dbReference>
<gene>
    <name evidence="1" type="ORF">J2S17_005926</name>
</gene>
<evidence type="ECO:0000313" key="2">
    <source>
        <dbReference type="Proteomes" id="UP001238088"/>
    </source>
</evidence>
<comment type="caution">
    <text evidence="1">The sequence shown here is derived from an EMBL/GenBank/DDBJ whole genome shotgun (WGS) entry which is preliminary data.</text>
</comment>